<organism evidence="6 7">
    <name type="scientific">Xyrichtys novacula</name>
    <name type="common">Pearly razorfish</name>
    <name type="synonym">Hemipteronotus novacula</name>
    <dbReference type="NCBI Taxonomy" id="13765"/>
    <lineage>
        <taxon>Eukaryota</taxon>
        <taxon>Metazoa</taxon>
        <taxon>Chordata</taxon>
        <taxon>Craniata</taxon>
        <taxon>Vertebrata</taxon>
        <taxon>Euteleostomi</taxon>
        <taxon>Actinopterygii</taxon>
        <taxon>Neopterygii</taxon>
        <taxon>Teleostei</taxon>
        <taxon>Neoteleostei</taxon>
        <taxon>Acanthomorphata</taxon>
        <taxon>Eupercaria</taxon>
        <taxon>Labriformes</taxon>
        <taxon>Labridae</taxon>
        <taxon>Xyrichtys</taxon>
    </lineage>
</organism>
<name>A0AAV1H7E5_XYRNO</name>
<keyword evidence="1" id="KW-0479">Metal-binding</keyword>
<evidence type="ECO:0000256" key="2">
    <source>
        <dbReference type="ARBA" id="ARBA00022771"/>
    </source>
</evidence>
<dbReference type="InterPro" id="IPR003656">
    <property type="entry name" value="Znf_BED"/>
</dbReference>
<dbReference type="PROSITE" id="PS50808">
    <property type="entry name" value="ZF_BED"/>
    <property type="match status" value="1"/>
</dbReference>
<reference evidence="6" key="1">
    <citation type="submission" date="2023-08" db="EMBL/GenBank/DDBJ databases">
        <authorList>
            <person name="Alioto T."/>
            <person name="Alioto T."/>
            <person name="Gomez Garrido J."/>
        </authorList>
    </citation>
    <scope>NUCLEOTIDE SEQUENCE</scope>
</reference>
<gene>
    <name evidence="6" type="ORF">XNOV1_A027607</name>
</gene>
<keyword evidence="3" id="KW-0862">Zinc</keyword>
<dbReference type="AlphaFoldDB" id="A0AAV1H7E5"/>
<evidence type="ECO:0000313" key="7">
    <source>
        <dbReference type="Proteomes" id="UP001178508"/>
    </source>
</evidence>
<dbReference type="Proteomes" id="UP001178508">
    <property type="component" value="Chromosome 20"/>
</dbReference>
<sequence>MTIPNILPHKKISTVWHYFDAADDNKVVCRLCKQKLTYNHSTGVMRNHIHSRHLDVNLHGEDGEAGPSGHGGGARQTSMRAFVPDRRCDAHRTARITQLVCEMTARDILPPASHKLSSPNVVALPPATYACGGWGGGAILSLAAQPVYKEAEAEA</sequence>
<dbReference type="SUPFAM" id="SSF57667">
    <property type="entry name" value="beta-beta-alpha zinc fingers"/>
    <property type="match status" value="1"/>
</dbReference>
<protein>
    <submittedName>
        <fullName evidence="6">Zinc finger BED domain-containing protein 1-like</fullName>
    </submittedName>
</protein>
<dbReference type="Pfam" id="PF02892">
    <property type="entry name" value="zf-BED"/>
    <property type="match status" value="1"/>
</dbReference>
<dbReference type="SMART" id="SM00614">
    <property type="entry name" value="ZnF_BED"/>
    <property type="match status" value="1"/>
</dbReference>
<proteinExistence type="predicted"/>
<accession>A0AAV1H7E5</accession>
<evidence type="ECO:0000313" key="6">
    <source>
        <dbReference type="EMBL" id="CAJ1081952.1"/>
    </source>
</evidence>
<evidence type="ECO:0000256" key="1">
    <source>
        <dbReference type="ARBA" id="ARBA00022723"/>
    </source>
</evidence>
<keyword evidence="2 4" id="KW-0863">Zinc-finger</keyword>
<dbReference type="GO" id="GO:0008270">
    <property type="term" value="F:zinc ion binding"/>
    <property type="evidence" value="ECO:0007669"/>
    <property type="project" value="UniProtKB-KW"/>
</dbReference>
<dbReference type="EMBL" id="OY660883">
    <property type="protein sequence ID" value="CAJ1081952.1"/>
    <property type="molecule type" value="Genomic_DNA"/>
</dbReference>
<evidence type="ECO:0000256" key="3">
    <source>
        <dbReference type="ARBA" id="ARBA00022833"/>
    </source>
</evidence>
<feature type="domain" description="BED-type" evidence="5">
    <location>
        <begin position="10"/>
        <end position="53"/>
    </location>
</feature>
<keyword evidence="7" id="KW-1185">Reference proteome</keyword>
<dbReference type="InterPro" id="IPR036236">
    <property type="entry name" value="Znf_C2H2_sf"/>
</dbReference>
<evidence type="ECO:0000259" key="5">
    <source>
        <dbReference type="PROSITE" id="PS50808"/>
    </source>
</evidence>
<dbReference type="GO" id="GO:0003677">
    <property type="term" value="F:DNA binding"/>
    <property type="evidence" value="ECO:0007669"/>
    <property type="project" value="InterPro"/>
</dbReference>
<evidence type="ECO:0000256" key="4">
    <source>
        <dbReference type="PROSITE-ProRule" id="PRU00027"/>
    </source>
</evidence>